<name>A0ABX1D3Z0_9FLAO</name>
<dbReference type="InterPro" id="IPR006099">
    <property type="entry name" value="MeMalonylCoA_mutase_a/b_cat"/>
</dbReference>
<evidence type="ECO:0000313" key="2">
    <source>
        <dbReference type="EMBL" id="NJW55159.1"/>
    </source>
</evidence>
<protein>
    <submittedName>
        <fullName evidence="2">Methylmalonyl-CoA mutase</fullName>
    </submittedName>
</protein>
<dbReference type="PANTHER" id="PTHR48101:SF1">
    <property type="entry name" value="METHYLMALONYL-COA MUTASE, LARGE SUBUNIT"/>
    <property type="match status" value="1"/>
</dbReference>
<keyword evidence="3" id="KW-1185">Reference proteome</keyword>
<organism evidence="2 3">
    <name type="scientific">Salinimicrobium oceani</name>
    <dbReference type="NCBI Taxonomy" id="2722702"/>
    <lineage>
        <taxon>Bacteria</taxon>
        <taxon>Pseudomonadati</taxon>
        <taxon>Bacteroidota</taxon>
        <taxon>Flavobacteriia</taxon>
        <taxon>Flavobacteriales</taxon>
        <taxon>Flavobacteriaceae</taxon>
        <taxon>Salinimicrobium</taxon>
    </lineage>
</organism>
<dbReference type="SUPFAM" id="SSF51703">
    <property type="entry name" value="Cobalamin (vitamin B12)-dependent enzymes"/>
    <property type="match status" value="1"/>
</dbReference>
<comment type="caution">
    <text evidence="2">The sequence shown here is derived from an EMBL/GenBank/DDBJ whole genome shotgun (WGS) entry which is preliminary data.</text>
</comment>
<dbReference type="EMBL" id="JAAVJR010000867">
    <property type="protein sequence ID" value="NJW55159.1"/>
    <property type="molecule type" value="Genomic_DNA"/>
</dbReference>
<proteinExistence type="predicted"/>
<reference evidence="2 3" key="1">
    <citation type="submission" date="2020-03" db="EMBL/GenBank/DDBJ databases">
        <title>Salinimicrobium sp. nov, isolated from SCS.</title>
        <authorList>
            <person name="Cao W.R."/>
        </authorList>
    </citation>
    <scope>NUCLEOTIDE SEQUENCE [LARGE SCALE GENOMIC DNA]</scope>
    <source>
        <strain evidence="3">J15B91</strain>
    </source>
</reference>
<dbReference type="InterPro" id="IPR016176">
    <property type="entry name" value="Cbl-dep_enz_cat"/>
</dbReference>
<gene>
    <name evidence="2" type="ORF">HC175_19790</name>
</gene>
<sequence>RKGKSLESFISVDTSLYQNAGANIPQQVAYALGHLNEYFNHISETEVSKKVNFQFLISVGPNYFFEIAKVRALRLLFTTLKSEYDFVGDCNILAQPSRRNKTLYDFNVNLLRTTTESMSAVLGGVDSVCNMAY</sequence>
<feature type="non-terminal residue" evidence="2">
    <location>
        <position position="133"/>
    </location>
</feature>
<dbReference type="PANTHER" id="PTHR48101">
    <property type="entry name" value="METHYLMALONYL-COA MUTASE, MITOCHONDRIAL-RELATED"/>
    <property type="match status" value="1"/>
</dbReference>
<feature type="non-terminal residue" evidence="2">
    <location>
        <position position="1"/>
    </location>
</feature>
<evidence type="ECO:0000313" key="3">
    <source>
        <dbReference type="Proteomes" id="UP000703674"/>
    </source>
</evidence>
<dbReference type="RefSeq" id="WP_235942704.1">
    <property type="nucleotide sequence ID" value="NZ_JAAVJR010000867.1"/>
</dbReference>
<dbReference type="Pfam" id="PF01642">
    <property type="entry name" value="MM_CoA_mutase"/>
    <property type="match status" value="1"/>
</dbReference>
<dbReference type="Gene3D" id="3.20.20.240">
    <property type="entry name" value="Methylmalonyl-CoA mutase"/>
    <property type="match status" value="1"/>
</dbReference>
<accession>A0ABX1D3Z0</accession>
<evidence type="ECO:0000259" key="1">
    <source>
        <dbReference type="Pfam" id="PF01642"/>
    </source>
</evidence>
<feature type="domain" description="Methylmalonyl-CoA mutase alpha/beta chain catalytic" evidence="1">
    <location>
        <begin position="10"/>
        <end position="130"/>
    </location>
</feature>
<dbReference type="Proteomes" id="UP000703674">
    <property type="component" value="Unassembled WGS sequence"/>
</dbReference>